<dbReference type="SMART" id="SM00433">
    <property type="entry name" value="TOP2c"/>
    <property type="match status" value="1"/>
</dbReference>
<reference evidence="12 13" key="1">
    <citation type="submission" date="2016-10" db="EMBL/GenBank/DDBJ databases">
        <authorList>
            <person name="de Groot N.N."/>
        </authorList>
    </citation>
    <scope>NUCLEOTIDE SEQUENCE [LARGE SCALE GENOMIC DNA]</scope>
    <source>
        <strain evidence="12 13">ATCC 51969</strain>
    </source>
</reference>
<feature type="binding site" evidence="10">
    <location>
        <position position="525"/>
    </location>
    <ligand>
        <name>Mg(2+)</name>
        <dbReference type="ChEBI" id="CHEBI:18420"/>
        <label>1</label>
        <note>catalytic</note>
    </ligand>
</feature>
<feature type="binding site" evidence="10">
    <location>
        <position position="525"/>
    </location>
    <ligand>
        <name>Mg(2+)</name>
        <dbReference type="ChEBI" id="CHEBI:18420"/>
        <label>2</label>
    </ligand>
</feature>
<protein>
    <recommendedName>
        <fullName evidence="10">DNA gyrase subunit B</fullName>
        <ecNumber evidence="10">5.6.2.2</ecNumber>
    </recommendedName>
</protein>
<dbReference type="Proteomes" id="UP000183129">
    <property type="component" value="Unassembled WGS sequence"/>
</dbReference>
<dbReference type="GO" id="GO:0005694">
    <property type="term" value="C:chromosome"/>
    <property type="evidence" value="ECO:0007669"/>
    <property type="project" value="InterPro"/>
</dbReference>
<dbReference type="Pfam" id="PF00986">
    <property type="entry name" value="DNA_gyraseB_C"/>
    <property type="match status" value="1"/>
</dbReference>
<evidence type="ECO:0000313" key="13">
    <source>
        <dbReference type="Proteomes" id="UP000183129"/>
    </source>
</evidence>
<comment type="cofactor">
    <cofactor evidence="10">
        <name>Mg(2+)</name>
        <dbReference type="ChEBI" id="CHEBI:18420"/>
    </cofactor>
    <cofactor evidence="10">
        <name>Mn(2+)</name>
        <dbReference type="ChEBI" id="CHEBI:29035"/>
    </cofactor>
    <cofactor evidence="10">
        <name>Ca(2+)</name>
        <dbReference type="ChEBI" id="CHEBI:29108"/>
    </cofactor>
    <text evidence="10">Binds two Mg(2+) per subunit. The magnesium ions form salt bridges with both the protein and the DNA. Can also accept other divalent metal cations, such as Mn(2+) or Ca(2+).</text>
</comment>
<gene>
    <name evidence="10" type="primary">gyrB</name>
    <name evidence="12" type="ORF">SAMN03003324_03785</name>
</gene>
<keyword evidence="6 10" id="KW-0460">Magnesium</keyword>
<evidence type="ECO:0000256" key="3">
    <source>
        <dbReference type="ARBA" id="ARBA00022723"/>
    </source>
</evidence>
<evidence type="ECO:0000313" key="12">
    <source>
        <dbReference type="EMBL" id="SFF42000.1"/>
    </source>
</evidence>
<evidence type="ECO:0000256" key="6">
    <source>
        <dbReference type="ARBA" id="ARBA00022842"/>
    </source>
</evidence>
<dbReference type="SUPFAM" id="SSF56719">
    <property type="entry name" value="Type II DNA topoisomerase"/>
    <property type="match status" value="1"/>
</dbReference>
<dbReference type="InterPro" id="IPR014721">
    <property type="entry name" value="Ribsml_uS5_D2-typ_fold_subgr"/>
</dbReference>
<dbReference type="GO" id="GO:0046872">
    <property type="term" value="F:metal ion binding"/>
    <property type="evidence" value="ECO:0007669"/>
    <property type="project" value="UniProtKB-KW"/>
</dbReference>
<dbReference type="STRING" id="34086.SAMN04488084_103490"/>
<dbReference type="GO" id="GO:0005737">
    <property type="term" value="C:cytoplasm"/>
    <property type="evidence" value="ECO:0007669"/>
    <property type="project" value="UniProtKB-SubCell"/>
</dbReference>
<evidence type="ECO:0000256" key="4">
    <source>
        <dbReference type="ARBA" id="ARBA00022741"/>
    </source>
</evidence>
<comment type="similarity">
    <text evidence="2 10">Belongs to the type II topoisomerase GyrB family.</text>
</comment>
<keyword evidence="3 10" id="KW-0479">Metal-binding</keyword>
<dbReference type="GO" id="GO:0006261">
    <property type="term" value="P:DNA-templated DNA replication"/>
    <property type="evidence" value="ECO:0007669"/>
    <property type="project" value="UniProtKB-UniRule"/>
</dbReference>
<dbReference type="InterPro" id="IPR011557">
    <property type="entry name" value="GyrB"/>
</dbReference>
<dbReference type="Gene3D" id="3.30.230.10">
    <property type="match status" value="1"/>
</dbReference>
<dbReference type="SUPFAM" id="SSF54211">
    <property type="entry name" value="Ribosomal protein S5 domain 2-like"/>
    <property type="match status" value="1"/>
</dbReference>
<dbReference type="Pfam" id="PF02518">
    <property type="entry name" value="HATPase_c"/>
    <property type="match status" value="1"/>
</dbReference>
<feature type="site" description="Interaction with DNA" evidence="10">
    <location>
        <position position="472"/>
    </location>
</feature>
<dbReference type="FunFam" id="3.40.50.670:FF:000002">
    <property type="entry name" value="DNA gyrase subunit B"/>
    <property type="match status" value="1"/>
</dbReference>
<evidence type="ECO:0000256" key="7">
    <source>
        <dbReference type="ARBA" id="ARBA00023029"/>
    </source>
</evidence>
<comment type="subunit">
    <text evidence="10">Heterotetramer, composed of two GyrA and two GyrB chains. In the heterotetramer, GyrA contains the active site tyrosine that forms a transient covalent intermediate with DNA, while GyrB binds cofactors and catalyzes ATP hydrolysis.</text>
</comment>
<dbReference type="NCBIfam" id="NF011501">
    <property type="entry name" value="PRK14939.1"/>
    <property type="match status" value="1"/>
</dbReference>
<feature type="domain" description="Toprim" evidence="11">
    <location>
        <begin position="441"/>
        <end position="560"/>
    </location>
</feature>
<dbReference type="InterPro" id="IPR001241">
    <property type="entry name" value="Topo_IIA"/>
</dbReference>
<dbReference type="AlphaFoldDB" id="A0A1I2IJZ2"/>
<dbReference type="SUPFAM" id="SSF55874">
    <property type="entry name" value="ATPase domain of HSP90 chaperone/DNA topoisomerase II/histidine kinase"/>
    <property type="match status" value="1"/>
</dbReference>
<dbReference type="EMBL" id="FONS01000013">
    <property type="protein sequence ID" value="SFF42000.1"/>
    <property type="molecule type" value="Genomic_DNA"/>
</dbReference>
<dbReference type="PROSITE" id="PS00177">
    <property type="entry name" value="TOPOISOMERASE_II"/>
    <property type="match status" value="1"/>
</dbReference>
<evidence type="ECO:0000256" key="1">
    <source>
        <dbReference type="ARBA" id="ARBA00000185"/>
    </source>
</evidence>
<dbReference type="InterPro" id="IPR002288">
    <property type="entry name" value="DNA_gyrase_B_C"/>
</dbReference>
<comment type="miscellaneous">
    <text evidence="10">Few gyrases are as efficient as E.coli at forming negative supercoils. Not all organisms have 2 type II topoisomerases; in organisms with a single type II topoisomerase this enzyme also has to decatenate newly replicated chromosomes.</text>
</comment>
<dbReference type="GO" id="GO:0005524">
    <property type="term" value="F:ATP binding"/>
    <property type="evidence" value="ECO:0007669"/>
    <property type="project" value="UniProtKB-UniRule"/>
</dbReference>
<feature type="binding site" evidence="10">
    <location>
        <position position="447"/>
    </location>
    <ligand>
        <name>Mg(2+)</name>
        <dbReference type="ChEBI" id="CHEBI:18420"/>
        <label>1</label>
        <note>catalytic</note>
    </ligand>
</feature>
<dbReference type="InterPro" id="IPR013760">
    <property type="entry name" value="Topo_IIA-like_dom_sf"/>
</dbReference>
<dbReference type="PANTHER" id="PTHR45866:SF1">
    <property type="entry name" value="DNA GYRASE SUBUNIT B, MITOCHONDRIAL"/>
    <property type="match status" value="1"/>
</dbReference>
<dbReference type="InterPro" id="IPR013759">
    <property type="entry name" value="Topo_IIA_B_C"/>
</dbReference>
<dbReference type="SMART" id="SM00387">
    <property type="entry name" value="HATPase_c"/>
    <property type="match status" value="1"/>
</dbReference>
<keyword evidence="9 10" id="KW-0413">Isomerase</keyword>
<proteinExistence type="inferred from homology"/>
<keyword evidence="4 10" id="KW-0547">Nucleotide-binding</keyword>
<dbReference type="InterPro" id="IPR036890">
    <property type="entry name" value="HATPase_C_sf"/>
</dbReference>
<keyword evidence="7 10" id="KW-0799">Topoisomerase</keyword>
<organism evidence="12 13">
    <name type="scientific">Pedobacter antarcticus</name>
    <dbReference type="NCBI Taxonomy" id="34086"/>
    <lineage>
        <taxon>Bacteria</taxon>
        <taxon>Pseudomonadati</taxon>
        <taxon>Bacteroidota</taxon>
        <taxon>Sphingobacteriia</taxon>
        <taxon>Sphingobacteriales</taxon>
        <taxon>Sphingobacteriaceae</taxon>
        <taxon>Pedobacter</taxon>
    </lineage>
</organism>
<evidence type="ECO:0000256" key="9">
    <source>
        <dbReference type="ARBA" id="ARBA00023235"/>
    </source>
</evidence>
<dbReference type="Pfam" id="PF01751">
    <property type="entry name" value="Toprim"/>
    <property type="match status" value="1"/>
</dbReference>
<dbReference type="Pfam" id="PF00204">
    <property type="entry name" value="DNA_gyraseB"/>
    <property type="match status" value="1"/>
</dbReference>
<dbReference type="NCBIfam" id="TIGR01059">
    <property type="entry name" value="gyrB"/>
    <property type="match status" value="1"/>
</dbReference>
<dbReference type="InterPro" id="IPR018522">
    <property type="entry name" value="TopoIIA_CS"/>
</dbReference>
<keyword evidence="10" id="KW-0963">Cytoplasm</keyword>
<dbReference type="InterPro" id="IPR013506">
    <property type="entry name" value="Topo_IIA_bsu_dom2"/>
</dbReference>
<dbReference type="Gene3D" id="3.30.565.10">
    <property type="entry name" value="Histidine kinase-like ATPase, C-terminal domain"/>
    <property type="match status" value="1"/>
</dbReference>
<dbReference type="HAMAP" id="MF_01898">
    <property type="entry name" value="GyrB"/>
    <property type="match status" value="1"/>
</dbReference>
<keyword evidence="5 10" id="KW-0067">ATP-binding</keyword>
<evidence type="ECO:0000256" key="5">
    <source>
        <dbReference type="ARBA" id="ARBA00022840"/>
    </source>
</evidence>
<dbReference type="EC" id="5.6.2.2" evidence="10"/>
<dbReference type="PRINTS" id="PR01159">
    <property type="entry name" value="DNAGYRASEB"/>
</dbReference>
<comment type="catalytic activity">
    <reaction evidence="1 10">
        <text>ATP-dependent breakage, passage and rejoining of double-stranded DNA.</text>
        <dbReference type="EC" id="5.6.2.2"/>
    </reaction>
</comment>
<keyword evidence="8" id="KW-0238">DNA-binding</keyword>
<dbReference type="Gene3D" id="3.40.50.670">
    <property type="match status" value="1"/>
</dbReference>
<dbReference type="GO" id="GO:0003677">
    <property type="term" value="F:DNA binding"/>
    <property type="evidence" value="ECO:0007669"/>
    <property type="project" value="UniProtKB-KW"/>
</dbReference>
<dbReference type="InterPro" id="IPR000565">
    <property type="entry name" value="Topo_IIA_B"/>
</dbReference>
<evidence type="ECO:0000256" key="2">
    <source>
        <dbReference type="ARBA" id="ARBA00010708"/>
    </source>
</evidence>
<dbReference type="NCBIfam" id="NF004189">
    <property type="entry name" value="PRK05644.1"/>
    <property type="match status" value="1"/>
</dbReference>
<dbReference type="GO" id="GO:0034335">
    <property type="term" value="F:DNA negative supercoiling activity"/>
    <property type="evidence" value="ECO:0007669"/>
    <property type="project" value="UniProtKB-ARBA"/>
</dbReference>
<comment type="function">
    <text evidence="10">A type II topoisomerase that negatively supercoils closed circular double-stranded (ds) DNA in an ATP-dependent manner to modulate DNA topology and maintain chromosomes in an underwound state. Negative supercoiling favors strand separation, and DNA replication, transcription, recombination and repair, all of which involve strand separation. Also able to catalyze the interconversion of other topological isomers of dsDNA rings, including catenanes and knotted rings. Type II topoisomerases break and join 2 DNA strands simultaneously in an ATP-dependent manner.</text>
</comment>
<dbReference type="CDD" id="cd03366">
    <property type="entry name" value="TOPRIM_TopoIIA_GyrB"/>
    <property type="match status" value="1"/>
</dbReference>
<feature type="site" description="Interaction with DNA" evidence="10">
    <location>
        <position position="475"/>
    </location>
</feature>
<dbReference type="InterPro" id="IPR003594">
    <property type="entry name" value="HATPase_dom"/>
</dbReference>
<evidence type="ECO:0000256" key="10">
    <source>
        <dbReference type="HAMAP-Rule" id="MF_01898"/>
    </source>
</evidence>
<dbReference type="FunFam" id="3.30.565.10:FF:000002">
    <property type="entry name" value="DNA gyrase subunit B"/>
    <property type="match status" value="1"/>
</dbReference>
<dbReference type="CDD" id="cd00822">
    <property type="entry name" value="TopoII_Trans_DNA_gyrase"/>
    <property type="match status" value="1"/>
</dbReference>
<accession>A0A1I2IJZ2</accession>
<dbReference type="GO" id="GO:0006265">
    <property type="term" value="P:DNA topological change"/>
    <property type="evidence" value="ECO:0007669"/>
    <property type="project" value="UniProtKB-UniRule"/>
</dbReference>
<sequence length="664" mass="74101">MVIFESYFLLTFMSEEKDSKSNYSADNIQVLEGLEAVRKRPSMYIGDTGFKGLHHLVYEVVDNSIDEALAGHADTIYVNILKDNSIRVEDNGRGIPTGIHKKENRSALEVVMTVLHAGGKFDKDTYKVSGGLHGVGVSCVNALSIHLKAEVHREGQVFVQEYSKGKPQYDVKVVGTTDKRGTIITFTPDDEIFTQTTEYRYDTLASRLRELAFLNKGITLTLTDEREELEDGTFLNEVFHSEGGLKEFVQFLDGGRPSLIPEPIYVEGIKNGIPVELALQYNDSYAENVHSYVNNINTHEGGTHIAGFRRGLTRTLKAYAEKSGLLKNVKFEITGDDFREGLTAVISVKVQEPQFEGQTKTKLGNTEVMGAVDIAVGEALGIYLEEYPKEARMIVNKVILAATARAAARKAREMVQRKSVMGGSGLPGKLADCSDSDPVKCELYLVEGDSAGGTAKQGRDRNFQAILPLKGKILNVEKAMEHKIYENDEIKNMFTALGVSIGTPEDDKALNITKLRYHKIVIMTDADIDGSHITTLILTFFFRYMKALIEAGYVYIAAPPLYLVRKGKEQEYCWNDQQRDIAVQRLKGQGKEESVHIQRYKGLGEMNAEQLWETTLNPATRTLMQATIENAVECDHTFSMLMGDEVAPRREFIERNAKYAKIDA</sequence>
<feature type="binding site" evidence="10">
    <location>
        <position position="527"/>
    </location>
    <ligand>
        <name>Mg(2+)</name>
        <dbReference type="ChEBI" id="CHEBI:18420"/>
        <label>2</label>
    </ligand>
</feature>
<dbReference type="FunFam" id="3.30.230.10:FF:000005">
    <property type="entry name" value="DNA gyrase subunit B"/>
    <property type="match status" value="1"/>
</dbReference>
<evidence type="ECO:0000256" key="8">
    <source>
        <dbReference type="ARBA" id="ARBA00023125"/>
    </source>
</evidence>
<dbReference type="PRINTS" id="PR00418">
    <property type="entry name" value="TPI2FAMILY"/>
</dbReference>
<evidence type="ECO:0000259" key="11">
    <source>
        <dbReference type="PROSITE" id="PS50880"/>
    </source>
</evidence>
<comment type="subcellular location">
    <subcellularLocation>
        <location evidence="10">Cytoplasm</location>
    </subcellularLocation>
</comment>
<dbReference type="InterPro" id="IPR034160">
    <property type="entry name" value="TOPRIM_GyrB"/>
</dbReference>
<dbReference type="CDD" id="cd16928">
    <property type="entry name" value="HATPase_GyrB-like"/>
    <property type="match status" value="1"/>
</dbReference>
<name>A0A1I2IJZ2_9SPHI</name>
<dbReference type="InterPro" id="IPR020568">
    <property type="entry name" value="Ribosomal_Su5_D2-typ_SF"/>
</dbReference>
<dbReference type="PROSITE" id="PS50880">
    <property type="entry name" value="TOPRIM"/>
    <property type="match status" value="1"/>
</dbReference>
<dbReference type="InterPro" id="IPR006171">
    <property type="entry name" value="TOPRIM_dom"/>
</dbReference>
<dbReference type="PANTHER" id="PTHR45866">
    <property type="entry name" value="DNA GYRASE/TOPOISOMERASE SUBUNIT B"/>
    <property type="match status" value="1"/>
</dbReference>